<reference evidence="1" key="1">
    <citation type="journal article" date="2015" name="PeerJ">
        <title>First genomic representation of candidate bacterial phylum KSB3 points to enhanced environmental sensing as a trigger of wastewater bulking.</title>
        <authorList>
            <person name="Sekiguchi Y."/>
            <person name="Ohashi A."/>
            <person name="Parks D.H."/>
            <person name="Yamauchi T."/>
            <person name="Tyson G.W."/>
            <person name="Hugenholtz P."/>
        </authorList>
    </citation>
    <scope>NUCLEOTIDE SEQUENCE [LARGE SCALE GENOMIC DNA]</scope>
</reference>
<evidence type="ECO:0000313" key="1">
    <source>
        <dbReference type="EMBL" id="GAK54274.1"/>
    </source>
</evidence>
<dbReference type="HOGENOM" id="CLU_1207884_0_0_0"/>
<dbReference type="Proteomes" id="UP000030700">
    <property type="component" value="Unassembled WGS sequence"/>
</dbReference>
<keyword evidence="2" id="KW-1185">Reference proteome</keyword>
<organism evidence="1">
    <name type="scientific">Candidatus Moduliflexus flocculans</name>
    <dbReference type="NCBI Taxonomy" id="1499966"/>
    <lineage>
        <taxon>Bacteria</taxon>
        <taxon>Candidatus Moduliflexota</taxon>
        <taxon>Candidatus Moduliflexia</taxon>
        <taxon>Candidatus Moduliflexales</taxon>
        <taxon>Candidatus Moduliflexaceae</taxon>
    </lineage>
</organism>
<dbReference type="STRING" id="1499966.U14_05553"/>
<gene>
    <name evidence="1" type="ORF">U14_05553</name>
</gene>
<dbReference type="Gene3D" id="1.20.5.2050">
    <property type="match status" value="1"/>
</dbReference>
<dbReference type="EMBL" id="DF820461">
    <property type="protein sequence ID" value="GAK54274.1"/>
    <property type="molecule type" value="Genomic_DNA"/>
</dbReference>
<dbReference type="AlphaFoldDB" id="A0A081BS93"/>
<sequence>MILACWQHNRARNFSPCFFVRNKCSSYKKWEIFTPKRIDKFTRTLNDISEFETLSSFYSQLSYMLYQIMVKYMLSMNPTEWRGISRVDHKHTHGWLARVYLSHKRVVAKLFSDKKLGGREAALEQARLWRNSYPVAEEDRPNPVPPRFLRTLPKNNKTGRIGVSLSFKRSRNGKPQRCFQVCWVPERCHPKNKTFYVHHYNSEEEAFQAACEFRTQMERELEQLELKER</sequence>
<proteinExistence type="predicted"/>
<accession>A0A081BS93</accession>
<evidence type="ECO:0000313" key="2">
    <source>
        <dbReference type="Proteomes" id="UP000030700"/>
    </source>
</evidence>
<name>A0A081BS93_9BACT</name>
<protein>
    <submittedName>
        <fullName evidence="1">Pathogenesis-related transcriptional factor and ERF protein</fullName>
    </submittedName>
</protein>